<organism evidence="2 3">
    <name type="scientific">Pseudoxanthomonas wuyuanensis</name>
    <dbReference type="NCBI Taxonomy" id="1073196"/>
    <lineage>
        <taxon>Bacteria</taxon>
        <taxon>Pseudomonadati</taxon>
        <taxon>Pseudomonadota</taxon>
        <taxon>Gammaproteobacteria</taxon>
        <taxon>Lysobacterales</taxon>
        <taxon>Lysobacteraceae</taxon>
        <taxon>Pseudoxanthomonas</taxon>
    </lineage>
</organism>
<dbReference type="Proteomes" id="UP000219374">
    <property type="component" value="Unassembled WGS sequence"/>
</dbReference>
<protein>
    <submittedName>
        <fullName evidence="2">Uncharacterized protein</fullName>
    </submittedName>
</protein>
<feature type="signal peptide" evidence="1">
    <location>
        <begin position="1"/>
        <end position="18"/>
    </location>
</feature>
<dbReference type="AlphaFoldDB" id="A0A286CWY2"/>
<proteinExistence type="predicted"/>
<accession>A0A286CWY2</accession>
<sequence>MRIIVLAAALLCCASAHAWPSPRQAVDQFLRFDLAGGRLQSWPFHKYLDVDAGYDEPGWDMIHVVRNYRIASIRCRKGVCRAAVVFAYPDIALASERIHPHAAGGSETVVFTVVKANGNWLLAGSEGAPRISQAEFERRFPNGSWGLLPFPAQAAQRTR</sequence>
<keyword evidence="3" id="KW-1185">Reference proteome</keyword>
<dbReference type="EMBL" id="OCND01000001">
    <property type="protein sequence ID" value="SOD50874.1"/>
    <property type="molecule type" value="Genomic_DNA"/>
</dbReference>
<keyword evidence="1" id="KW-0732">Signal</keyword>
<gene>
    <name evidence="2" type="ORF">SAMN06296416_101351</name>
</gene>
<dbReference type="RefSeq" id="WP_097120149.1">
    <property type="nucleotide sequence ID" value="NZ_OCND01000001.1"/>
</dbReference>
<evidence type="ECO:0000313" key="3">
    <source>
        <dbReference type="Proteomes" id="UP000219374"/>
    </source>
</evidence>
<dbReference type="OrthoDB" id="7181050at2"/>
<feature type="chain" id="PRO_5013103579" evidence="1">
    <location>
        <begin position="19"/>
        <end position="159"/>
    </location>
</feature>
<name>A0A286CWY2_9GAMM</name>
<reference evidence="2 3" key="1">
    <citation type="submission" date="2017-09" db="EMBL/GenBank/DDBJ databases">
        <authorList>
            <person name="Ehlers B."/>
            <person name="Leendertz F.H."/>
        </authorList>
    </citation>
    <scope>NUCLEOTIDE SEQUENCE [LARGE SCALE GENOMIC DNA]</scope>
    <source>
        <strain evidence="2 3">CGMCC 1.10978</strain>
    </source>
</reference>
<evidence type="ECO:0000256" key="1">
    <source>
        <dbReference type="SAM" id="SignalP"/>
    </source>
</evidence>
<evidence type="ECO:0000313" key="2">
    <source>
        <dbReference type="EMBL" id="SOD50874.1"/>
    </source>
</evidence>